<feature type="compositionally biased region" description="Low complexity" evidence="1">
    <location>
        <begin position="1"/>
        <end position="15"/>
    </location>
</feature>
<dbReference type="InParanoid" id="K1VM16"/>
<sequence>MSSPSKSILSSIAPSEYGNDEPDEKRQLRHPSRLSSSRHTDATFKYYLLDHVDRETEVAMRMALQLCAETQGDSLLLQDQYVPALAERFPEYREAMQPPQTQTRRVLPGALTSSTSFNTPLAKCVNDTPKAGLRTKVSALETPCKSSCARADRERGLGNRKDPTSPERPARPRRSGTRADPIVISSPPQTPERSPAFRSRAERTLDRERRQSTRRPDPGSPTPGRRRGAQEPAPLDYSSFGAPGSELPVFTVESLMKNEVLATLATLVVTRRAKKEEAAMREREANGTLTLRDQRKIQARLDKGRSKGHWKLDKEETAVKVRSLVTWAIRIIMEDGGLICIPAPFGSKAESYLPVFPELLAPLMVPLVRQEKARLSNVFRSKAERQRGVNLEADIVSNVSRALKKWGDGRYEHVGDWAVGEAYEWGKSRGLY</sequence>
<evidence type="ECO:0000313" key="3">
    <source>
        <dbReference type="Proteomes" id="UP000006757"/>
    </source>
</evidence>
<feature type="region of interest" description="Disordered" evidence="1">
    <location>
        <begin position="1"/>
        <end position="36"/>
    </location>
</feature>
<name>K1VM16_TRIAC</name>
<protein>
    <submittedName>
        <fullName evidence="2">Uncharacterized protein</fullName>
    </submittedName>
</protein>
<dbReference type="STRING" id="1220162.K1VM16"/>
<feature type="compositionally biased region" description="Basic and acidic residues" evidence="1">
    <location>
        <begin position="199"/>
        <end position="217"/>
    </location>
</feature>
<keyword evidence="3" id="KW-1185">Reference proteome</keyword>
<feature type="region of interest" description="Disordered" evidence="1">
    <location>
        <begin position="141"/>
        <end position="240"/>
    </location>
</feature>
<feature type="compositionally biased region" description="Basic and acidic residues" evidence="1">
    <location>
        <begin position="150"/>
        <end position="170"/>
    </location>
</feature>
<accession>K1VM16</accession>
<dbReference type="Proteomes" id="UP000006757">
    <property type="component" value="Unassembled WGS sequence"/>
</dbReference>
<gene>
    <name evidence="2" type="ORF">A1Q2_00541</name>
</gene>
<comment type="caution">
    <text evidence="2">The sequence shown here is derived from an EMBL/GenBank/DDBJ whole genome shotgun (WGS) entry which is preliminary data.</text>
</comment>
<proteinExistence type="predicted"/>
<dbReference type="AlphaFoldDB" id="K1VM16"/>
<dbReference type="HOGENOM" id="CLU_634893_0_0_1"/>
<organism evidence="2 3">
    <name type="scientific">Trichosporon asahii var. asahii (strain CBS 8904)</name>
    <name type="common">Yeast</name>
    <dbReference type="NCBI Taxonomy" id="1220162"/>
    <lineage>
        <taxon>Eukaryota</taxon>
        <taxon>Fungi</taxon>
        <taxon>Dikarya</taxon>
        <taxon>Basidiomycota</taxon>
        <taxon>Agaricomycotina</taxon>
        <taxon>Tremellomycetes</taxon>
        <taxon>Trichosporonales</taxon>
        <taxon>Trichosporonaceae</taxon>
        <taxon>Trichosporon</taxon>
    </lineage>
</organism>
<dbReference type="EMBL" id="AMBO01000142">
    <property type="protein sequence ID" value="EKD05155.1"/>
    <property type="molecule type" value="Genomic_DNA"/>
</dbReference>
<reference evidence="2 3" key="1">
    <citation type="journal article" date="2012" name="Eukaryot. Cell">
        <title>Genome sequence of the Trichosporon asahii environmental strain CBS 8904.</title>
        <authorList>
            <person name="Yang R.Y."/>
            <person name="Li H.T."/>
            <person name="Zhu H."/>
            <person name="Zhou G.P."/>
            <person name="Wang M."/>
            <person name="Wang L."/>
        </authorList>
    </citation>
    <scope>NUCLEOTIDE SEQUENCE [LARGE SCALE GENOMIC DNA]</scope>
    <source>
        <strain evidence="2 3">CBS 8904</strain>
    </source>
</reference>
<evidence type="ECO:0000256" key="1">
    <source>
        <dbReference type="SAM" id="MobiDB-lite"/>
    </source>
</evidence>
<evidence type="ECO:0000313" key="2">
    <source>
        <dbReference type="EMBL" id="EKD05155.1"/>
    </source>
</evidence>